<dbReference type="AlphaFoldDB" id="A0A8H6XZJ5"/>
<reference evidence="2" key="1">
    <citation type="submission" date="2020-05" db="EMBL/GenBank/DDBJ databases">
        <title>Mycena genomes resolve the evolution of fungal bioluminescence.</title>
        <authorList>
            <person name="Tsai I.J."/>
        </authorList>
    </citation>
    <scope>NUCLEOTIDE SEQUENCE</scope>
    <source>
        <strain evidence="2">CCC161011</strain>
    </source>
</reference>
<sequence length="172" mass="17859">MLSIASIFLSVLLASASPARREICSLDFQGKNISITNGQFEAGFSSNGLTLVSRPISTAVSEFTAQPVISHSSGEFKLFNATEGLFLTNTGAALPEMSPLGSPISGAQNWVFNCASCTPEGSPGNMFIGEGCFVISQLDQRCLNISDAAPVNSPVTLGDCGAIGQSINIYTA</sequence>
<evidence type="ECO:0000313" key="2">
    <source>
        <dbReference type="EMBL" id="KAF7349952.1"/>
    </source>
</evidence>
<comment type="caution">
    <text evidence="2">The sequence shown here is derived from an EMBL/GenBank/DDBJ whole genome shotgun (WGS) entry which is preliminary data.</text>
</comment>
<dbReference type="Proteomes" id="UP000620124">
    <property type="component" value="Unassembled WGS sequence"/>
</dbReference>
<keyword evidence="3" id="KW-1185">Reference proteome</keyword>
<name>A0A8H6XZJ5_9AGAR</name>
<keyword evidence="1" id="KW-0732">Signal</keyword>
<feature type="chain" id="PRO_5034525388" evidence="1">
    <location>
        <begin position="17"/>
        <end position="172"/>
    </location>
</feature>
<feature type="signal peptide" evidence="1">
    <location>
        <begin position="1"/>
        <end position="16"/>
    </location>
</feature>
<evidence type="ECO:0000256" key="1">
    <source>
        <dbReference type="SAM" id="SignalP"/>
    </source>
</evidence>
<accession>A0A8H6XZJ5</accession>
<evidence type="ECO:0000313" key="3">
    <source>
        <dbReference type="Proteomes" id="UP000620124"/>
    </source>
</evidence>
<gene>
    <name evidence="2" type="ORF">MVEN_01296300</name>
</gene>
<dbReference type="EMBL" id="JACAZI010000010">
    <property type="protein sequence ID" value="KAF7349952.1"/>
    <property type="molecule type" value="Genomic_DNA"/>
</dbReference>
<protein>
    <submittedName>
        <fullName evidence="2">Uncharacterized protein</fullName>
    </submittedName>
</protein>
<organism evidence="2 3">
    <name type="scientific">Mycena venus</name>
    <dbReference type="NCBI Taxonomy" id="2733690"/>
    <lineage>
        <taxon>Eukaryota</taxon>
        <taxon>Fungi</taxon>
        <taxon>Dikarya</taxon>
        <taxon>Basidiomycota</taxon>
        <taxon>Agaricomycotina</taxon>
        <taxon>Agaricomycetes</taxon>
        <taxon>Agaricomycetidae</taxon>
        <taxon>Agaricales</taxon>
        <taxon>Marasmiineae</taxon>
        <taxon>Mycenaceae</taxon>
        <taxon>Mycena</taxon>
    </lineage>
</organism>
<proteinExistence type="predicted"/>